<dbReference type="EMBL" id="JAJSPL020000044">
    <property type="protein sequence ID" value="KAK7734003.1"/>
    <property type="molecule type" value="Genomic_DNA"/>
</dbReference>
<gene>
    <name evidence="2" type="ORF">SLS53_007998</name>
</gene>
<accession>A0AAN9U6W5</accession>
<evidence type="ECO:0000313" key="3">
    <source>
        <dbReference type="Proteomes" id="UP001320245"/>
    </source>
</evidence>
<proteinExistence type="predicted"/>
<feature type="compositionally biased region" description="Polar residues" evidence="1">
    <location>
        <begin position="71"/>
        <end position="80"/>
    </location>
</feature>
<evidence type="ECO:0000313" key="2">
    <source>
        <dbReference type="EMBL" id="KAK7734003.1"/>
    </source>
</evidence>
<feature type="compositionally biased region" description="Basic and acidic residues" evidence="1">
    <location>
        <begin position="107"/>
        <end position="122"/>
    </location>
</feature>
<feature type="region of interest" description="Disordered" evidence="1">
    <location>
        <begin position="107"/>
        <end position="128"/>
    </location>
</feature>
<reference evidence="2 3" key="1">
    <citation type="journal article" date="2023" name="PLoS ONE">
        <title>Cytospora paraplurivora sp. nov. isolated from orchards with fruit tree decline syndrome in Ontario, Canada.</title>
        <authorList>
            <person name="Ilyukhin E."/>
            <person name="Nguyen H.D.T."/>
            <person name="Castle A.J."/>
            <person name="Ellouze W."/>
        </authorList>
    </citation>
    <scope>NUCLEOTIDE SEQUENCE [LARGE SCALE GENOMIC DNA]</scope>
    <source>
        <strain evidence="2 3">FDS-564</strain>
    </source>
</reference>
<dbReference type="AlphaFoldDB" id="A0AAN9U6W5"/>
<protein>
    <submittedName>
        <fullName evidence="2">Uncharacterized protein</fullName>
    </submittedName>
</protein>
<keyword evidence="3" id="KW-1185">Reference proteome</keyword>
<evidence type="ECO:0000256" key="1">
    <source>
        <dbReference type="SAM" id="MobiDB-lite"/>
    </source>
</evidence>
<feature type="region of interest" description="Disordered" evidence="1">
    <location>
        <begin position="68"/>
        <end position="90"/>
    </location>
</feature>
<organism evidence="2 3">
    <name type="scientific">Cytospora paraplurivora</name>
    <dbReference type="NCBI Taxonomy" id="2898453"/>
    <lineage>
        <taxon>Eukaryota</taxon>
        <taxon>Fungi</taxon>
        <taxon>Dikarya</taxon>
        <taxon>Ascomycota</taxon>
        <taxon>Pezizomycotina</taxon>
        <taxon>Sordariomycetes</taxon>
        <taxon>Sordariomycetidae</taxon>
        <taxon>Diaporthales</taxon>
        <taxon>Cytosporaceae</taxon>
        <taxon>Cytospora</taxon>
    </lineage>
</organism>
<name>A0AAN9U6W5_9PEZI</name>
<comment type="caution">
    <text evidence="2">The sequence shown here is derived from an EMBL/GenBank/DDBJ whole genome shotgun (WGS) entry which is preliminary data.</text>
</comment>
<dbReference type="Proteomes" id="UP001320245">
    <property type="component" value="Unassembled WGS sequence"/>
</dbReference>
<sequence length="302" mass="34532">MASSVGSLSSVSIDDMATSGLTLQQLIMEAKDKIAEVERCVLAGQGHLLPEGWARTIHSIIDEADARVRSEQASPTQGQNQHHKGGSDSTEAWWRANVELSFMIAEESHSETNEHGSTKESEVVEEEQSVSDILAEIRNYHARRDQKFGLAESHRKLEEIQEDIQALLTVIWGQMMATTTLEQRQTSDIAWYSILEEERGILLDLNDEIHDLYDPLHGMEGMLAYEILRDRFDSLPVQLHAVFNMRCREWELQGREIGDEEMTRIVMENQKRTDILRGIQELLDRKLNVMIEMEKTLEESDL</sequence>